<dbReference type="RefSeq" id="WP_407349786.1">
    <property type="nucleotide sequence ID" value="NZ_CP136864.1"/>
</dbReference>
<dbReference type="SUPFAM" id="SSF109604">
    <property type="entry name" value="HD-domain/PDEase-like"/>
    <property type="match status" value="1"/>
</dbReference>
<feature type="domain" description="EAL" evidence="1">
    <location>
        <begin position="1"/>
        <end position="205"/>
    </location>
</feature>
<dbReference type="CDD" id="cd01948">
    <property type="entry name" value="EAL"/>
    <property type="match status" value="1"/>
</dbReference>
<dbReference type="PIRSF" id="PIRSF003180">
    <property type="entry name" value="DiGMPpdiest_YuxH"/>
    <property type="match status" value="1"/>
</dbReference>
<keyword evidence="4" id="KW-1185">Reference proteome</keyword>
<dbReference type="Gene3D" id="1.10.3210.10">
    <property type="entry name" value="Hypothetical protein af1432"/>
    <property type="match status" value="1"/>
</dbReference>
<accession>A0ABZ0I7X3</accession>
<dbReference type="InterPro" id="IPR035919">
    <property type="entry name" value="EAL_sf"/>
</dbReference>
<protein>
    <submittedName>
        <fullName evidence="3">HDOD domain-containing protein</fullName>
    </submittedName>
</protein>
<dbReference type="Proteomes" id="UP001626537">
    <property type="component" value="Chromosome"/>
</dbReference>
<name>A0ABZ0I7X3_9GAMM</name>
<evidence type="ECO:0000313" key="3">
    <source>
        <dbReference type="EMBL" id="WOJ95151.1"/>
    </source>
</evidence>
<dbReference type="Gene3D" id="3.20.20.450">
    <property type="entry name" value="EAL domain"/>
    <property type="match status" value="1"/>
</dbReference>
<dbReference type="PROSITE" id="PS51833">
    <property type="entry name" value="HDOD"/>
    <property type="match status" value="1"/>
</dbReference>
<organism evidence="3 4">
    <name type="scientific">Congregibacter variabilis</name>
    <dbReference type="NCBI Taxonomy" id="3081200"/>
    <lineage>
        <taxon>Bacteria</taxon>
        <taxon>Pseudomonadati</taxon>
        <taxon>Pseudomonadota</taxon>
        <taxon>Gammaproteobacteria</taxon>
        <taxon>Cellvibrionales</taxon>
        <taxon>Halieaceae</taxon>
        <taxon>Congregibacter</taxon>
    </lineage>
</organism>
<dbReference type="InterPro" id="IPR014408">
    <property type="entry name" value="dGMP_Pdiesterase_EAL/HD-GYP"/>
</dbReference>
<dbReference type="PROSITE" id="PS50883">
    <property type="entry name" value="EAL"/>
    <property type="match status" value="1"/>
</dbReference>
<dbReference type="Pfam" id="PF08668">
    <property type="entry name" value="HDOD"/>
    <property type="match status" value="1"/>
</dbReference>
<dbReference type="InterPro" id="IPR013976">
    <property type="entry name" value="HDOD"/>
</dbReference>
<sequence>MSDFFIGRQPIFDDKVKLFAYELLFRSSDTGAAPKDLDDDVATAQVLSISEEVGLTQLVGDRPAFINLPHKFLVEPELLPFEPDNVVLEVLEHVEIDDEVIRGMAALGERGYTMALDDFVYDARFDTALKHVAIVKLEIPQIAPENWGTEISRLKDLGVKVLAEKVETNEEFETLKALGCDYFQGYFFAKPKVVTGKRLAPNKLAVMQLMSKINNPETDIDSLSELVSRDVAISVRAMNYVNSPAGALNRRIESIREAVVYIGRETIRRWVTLLIMARLDDKPGELVTMALVRAKFMELLALEAEQEDANAFFTVGLFSVLDALMDAPLEEVIDTLTIPRELHDALCQHLGNKGASLKLAKALEYGELSSFEQFQIPAPVIASLHQSATQWADETLAGMANS</sequence>
<dbReference type="EMBL" id="CP136864">
    <property type="protein sequence ID" value="WOJ95151.1"/>
    <property type="molecule type" value="Genomic_DNA"/>
</dbReference>
<proteinExistence type="predicted"/>
<dbReference type="PANTHER" id="PTHR33525:SF4">
    <property type="entry name" value="CYCLIC DI-GMP PHOSPHODIESTERASE CDGJ"/>
    <property type="match status" value="1"/>
</dbReference>
<dbReference type="PANTHER" id="PTHR33525">
    <property type="match status" value="1"/>
</dbReference>
<dbReference type="Pfam" id="PF00563">
    <property type="entry name" value="EAL"/>
    <property type="match status" value="1"/>
</dbReference>
<evidence type="ECO:0000313" key="4">
    <source>
        <dbReference type="Proteomes" id="UP001626537"/>
    </source>
</evidence>
<dbReference type="SUPFAM" id="SSF141868">
    <property type="entry name" value="EAL domain-like"/>
    <property type="match status" value="1"/>
</dbReference>
<evidence type="ECO:0000259" key="1">
    <source>
        <dbReference type="PROSITE" id="PS50883"/>
    </source>
</evidence>
<evidence type="ECO:0000259" key="2">
    <source>
        <dbReference type="PROSITE" id="PS51833"/>
    </source>
</evidence>
<gene>
    <name evidence="3" type="ORF">R0135_08250</name>
</gene>
<dbReference type="InterPro" id="IPR001633">
    <property type="entry name" value="EAL_dom"/>
</dbReference>
<reference evidence="3 4" key="1">
    <citation type="submission" date="2023-10" db="EMBL/GenBank/DDBJ databases">
        <title>Two novel species belonging to the OM43/NOR5 clade.</title>
        <authorList>
            <person name="Park M."/>
        </authorList>
    </citation>
    <scope>NUCLEOTIDE SEQUENCE [LARGE SCALE GENOMIC DNA]</scope>
    <source>
        <strain evidence="3 4">IMCC43200</strain>
    </source>
</reference>
<dbReference type="SMART" id="SM00052">
    <property type="entry name" value="EAL"/>
    <property type="match status" value="1"/>
</dbReference>
<feature type="domain" description="HDOD" evidence="2">
    <location>
        <begin position="199"/>
        <end position="390"/>
    </location>
</feature>
<dbReference type="InterPro" id="IPR052340">
    <property type="entry name" value="RNase_Y/CdgJ"/>
</dbReference>